<name>A0A4Y6PVW5_PERCE</name>
<protein>
    <submittedName>
        <fullName evidence="6">Glycosyltransferase family 1 protein</fullName>
    </submittedName>
</protein>
<dbReference type="EMBL" id="CP041186">
    <property type="protein sequence ID" value="QDG52448.1"/>
    <property type="molecule type" value="Genomic_DNA"/>
</dbReference>
<accession>A0A5B8Y791</accession>
<evidence type="ECO:0000256" key="4">
    <source>
        <dbReference type="PIRSR" id="PIRSR000460-1"/>
    </source>
</evidence>
<sequence>MADNRFPLVQKLEEIAQNLWWCWQPDGWLVFRDLDPELWHKTNHNPIAFLDALSPKEIEDRAQRTAVASRIQNAHRKLRDYVDKSGPKACMSAGTLHTKPVAYFCAEFGIHESFPIYSGGLGILAGDHMKASSDLGIPIVGVGLFYPLGYFQQSIDSNGWQQEEYGRTDIETLPLTKVKNEDGRPVTIEVEVGQGTIKSHIWRAPVGRNQLLMLDSDVPGNNPEDRQLTSQLYGGDQRMRIRQEILLGIGGVRALEALDITPGVYHLNEGHSAFATFELARRYMEREELFFDEARDKVMRQTVFTTHTPVPAGHDRFPIQLFEDMLGWMRPKLKLDHRQFHGYGRIDLDDPNEPFCMTVLALKMSRYRNGVSNLHGEVSRRMWKDLWPEREVKDVPIGHITNGVHVNSFLAPEMRGLYDKYLEPGWENRLATREGWAGLGNLEPGELWETHQLLKSKLIDFINERVQNQKAPSGDKEGQVTPGSGFDQETLTIGFARRFATYKRADLLMRDMERFKKLINDAERPVQLVFAGKAHPADEYGKALIQKIVKATTDPVFEGRIVFLTDYDMNIARHMLQGVDVWLNNPRRPQEACGTSGQKVVLNGALNCSILDGWWAEAYDGRNGFAIGNGTEYADPGKQDAHDAKELYKVLENEVIPLYYDKDQTGMPREWIERVKWSIISLGWRFCASRMLLDYLNHAYLPASGATSAEM</sequence>
<dbReference type="AlphaFoldDB" id="A0A4Y6PVW5"/>
<keyword evidence="6" id="KW-0808">Transferase</keyword>
<dbReference type="Pfam" id="PF11897">
    <property type="entry name" value="DUF3417"/>
    <property type="match status" value="1"/>
</dbReference>
<feature type="domain" description="DUF3417" evidence="5">
    <location>
        <begin position="9"/>
        <end position="113"/>
    </location>
</feature>
<dbReference type="NCBIfam" id="TIGR02094">
    <property type="entry name" value="more_P_ylases"/>
    <property type="match status" value="1"/>
</dbReference>
<comment type="similarity">
    <text evidence="2">Belongs to the glycogen phosphorylase family.</text>
</comment>
<keyword evidence="3" id="KW-0021">Allosteric enzyme</keyword>
<dbReference type="InterPro" id="IPR024517">
    <property type="entry name" value="Glycogen_phosphorylase_DUF3417"/>
</dbReference>
<dbReference type="PANTHER" id="PTHR42655:SF1">
    <property type="entry name" value="GLYCOGEN PHOSPHORYLASE"/>
    <property type="match status" value="1"/>
</dbReference>
<dbReference type="SUPFAM" id="SSF53756">
    <property type="entry name" value="UDP-Glycosyltransferase/glycogen phosphorylase"/>
    <property type="match status" value="1"/>
</dbReference>
<keyword evidence="4" id="KW-0663">Pyridoxal phosphate</keyword>
<dbReference type="Pfam" id="PF00343">
    <property type="entry name" value="Phosphorylase"/>
    <property type="match status" value="1"/>
</dbReference>
<dbReference type="GO" id="GO:0005975">
    <property type="term" value="P:carbohydrate metabolic process"/>
    <property type="evidence" value="ECO:0007669"/>
    <property type="project" value="InterPro"/>
</dbReference>
<dbReference type="InterPro" id="IPR000811">
    <property type="entry name" value="Glyco_trans_35"/>
</dbReference>
<feature type="modified residue" description="N6-(pyridoxal phosphate)lysine" evidence="4">
    <location>
        <position position="599"/>
    </location>
</feature>
<dbReference type="GO" id="GO:0030170">
    <property type="term" value="F:pyridoxal phosphate binding"/>
    <property type="evidence" value="ECO:0007669"/>
    <property type="project" value="InterPro"/>
</dbReference>
<dbReference type="PANTHER" id="PTHR42655">
    <property type="entry name" value="GLYCOGEN PHOSPHORYLASE"/>
    <property type="match status" value="1"/>
</dbReference>
<evidence type="ECO:0000256" key="1">
    <source>
        <dbReference type="ARBA" id="ARBA00001275"/>
    </source>
</evidence>
<keyword evidence="7" id="KW-1185">Reference proteome</keyword>
<organism evidence="6 7">
    <name type="scientific">Persicimonas caeni</name>
    <dbReference type="NCBI Taxonomy" id="2292766"/>
    <lineage>
        <taxon>Bacteria</taxon>
        <taxon>Deltaproteobacteria</taxon>
        <taxon>Bradymonadales</taxon>
        <taxon>Bradymonadaceae</taxon>
        <taxon>Persicimonas</taxon>
    </lineage>
</organism>
<dbReference type="Proteomes" id="UP000315995">
    <property type="component" value="Chromosome"/>
</dbReference>
<proteinExistence type="inferred from homology"/>
<dbReference type="InterPro" id="IPR052182">
    <property type="entry name" value="Glycogen/Maltodextrin_Phosph"/>
</dbReference>
<dbReference type="PIRSF" id="PIRSF000460">
    <property type="entry name" value="Pprylas_GlgP"/>
    <property type="match status" value="1"/>
</dbReference>
<dbReference type="Gene3D" id="3.40.50.2000">
    <property type="entry name" value="Glycogen Phosphorylase B"/>
    <property type="match status" value="3"/>
</dbReference>
<dbReference type="RefSeq" id="WP_141198919.1">
    <property type="nucleotide sequence ID" value="NZ_CP041186.1"/>
</dbReference>
<evidence type="ECO:0000313" key="6">
    <source>
        <dbReference type="EMBL" id="QDG52448.1"/>
    </source>
</evidence>
<gene>
    <name evidence="6" type="ORF">FIV42_17395</name>
</gene>
<evidence type="ECO:0000259" key="5">
    <source>
        <dbReference type="Pfam" id="PF11897"/>
    </source>
</evidence>
<accession>A0A4Y6PVW5</accession>
<reference evidence="6 7" key="1">
    <citation type="submission" date="2019-06" db="EMBL/GenBank/DDBJ databases">
        <title>Persicimonas caeni gen. nov., sp. nov., a predatory bacterium isolated from solar saltern.</title>
        <authorList>
            <person name="Wang S."/>
        </authorList>
    </citation>
    <scope>NUCLEOTIDE SEQUENCE [LARGE SCALE GENOMIC DNA]</scope>
    <source>
        <strain evidence="6 7">YN101</strain>
    </source>
</reference>
<dbReference type="GO" id="GO:0008184">
    <property type="term" value="F:glycogen phosphorylase activity"/>
    <property type="evidence" value="ECO:0007669"/>
    <property type="project" value="InterPro"/>
</dbReference>
<dbReference type="InterPro" id="IPR011834">
    <property type="entry name" value="Agluc_phsphrylas"/>
</dbReference>
<comment type="catalytic activity">
    <reaction evidence="1">
        <text>[(1-&gt;4)-alpha-D-glucosyl](n) + phosphate = [(1-&gt;4)-alpha-D-glucosyl](n-1) + alpha-D-glucose 1-phosphate</text>
        <dbReference type="Rhea" id="RHEA:41732"/>
        <dbReference type="Rhea" id="RHEA-COMP:9584"/>
        <dbReference type="Rhea" id="RHEA-COMP:9586"/>
        <dbReference type="ChEBI" id="CHEBI:15444"/>
        <dbReference type="ChEBI" id="CHEBI:43474"/>
        <dbReference type="ChEBI" id="CHEBI:58601"/>
        <dbReference type="EC" id="2.4.1.1"/>
    </reaction>
</comment>
<dbReference type="OrthoDB" id="7229284at2"/>
<evidence type="ECO:0000256" key="2">
    <source>
        <dbReference type="ARBA" id="ARBA00006047"/>
    </source>
</evidence>
<evidence type="ECO:0000256" key="3">
    <source>
        <dbReference type="ARBA" id="ARBA00022533"/>
    </source>
</evidence>
<evidence type="ECO:0000313" key="7">
    <source>
        <dbReference type="Proteomes" id="UP000315995"/>
    </source>
</evidence>